<proteinExistence type="predicted"/>
<dbReference type="GO" id="GO:0016020">
    <property type="term" value="C:membrane"/>
    <property type="evidence" value="ECO:0007669"/>
    <property type="project" value="UniProtKB-SubCell"/>
</dbReference>
<keyword evidence="2" id="KW-0813">Transport</keyword>
<protein>
    <submittedName>
        <fullName evidence="7">Uncharacterized protein</fullName>
    </submittedName>
</protein>
<evidence type="ECO:0000256" key="2">
    <source>
        <dbReference type="ARBA" id="ARBA00022448"/>
    </source>
</evidence>
<evidence type="ECO:0000256" key="1">
    <source>
        <dbReference type="ARBA" id="ARBA00004370"/>
    </source>
</evidence>
<reference evidence="7" key="1">
    <citation type="submission" date="2019-08" db="EMBL/GenBank/DDBJ databases">
        <title>Phocoena sinus (Vaquita) genome, mPhoSin1, primary haplotype.</title>
        <authorList>
            <person name="Morin P."/>
            <person name="Mountcastle J."/>
            <person name="Fungtammasan C."/>
            <person name="Rhie A."/>
            <person name="Rojas-Bracho L."/>
            <person name="Smith C.R."/>
            <person name="Taylor B.L."/>
            <person name="Gulland F.M.D."/>
            <person name="Musser W."/>
            <person name="Houck M."/>
            <person name="Haase B."/>
            <person name="Paez S."/>
            <person name="Howe K."/>
            <person name="Torrance J."/>
            <person name="Formenti G."/>
            <person name="Phillippy A."/>
            <person name="Ryder O."/>
            <person name="Jarvis E.D."/>
            <person name="Fedrigo O."/>
        </authorList>
    </citation>
    <scope>NUCLEOTIDE SEQUENCE [LARGE SCALE GENOMIC DNA]</scope>
</reference>
<dbReference type="GO" id="GO:0046933">
    <property type="term" value="F:proton-transporting ATP synthase activity, rotational mechanism"/>
    <property type="evidence" value="ECO:0007669"/>
    <property type="project" value="InterPro"/>
</dbReference>
<keyword evidence="5" id="KW-0472">Membrane</keyword>
<reference evidence="7" key="2">
    <citation type="submission" date="2025-08" db="UniProtKB">
        <authorList>
            <consortium name="Ensembl"/>
        </authorList>
    </citation>
    <scope>IDENTIFICATION</scope>
</reference>
<evidence type="ECO:0000256" key="6">
    <source>
        <dbReference type="ARBA" id="ARBA00023310"/>
    </source>
</evidence>
<name>A0A8C9EDL2_PHOSS</name>
<keyword evidence="8" id="KW-1185">Reference proteome</keyword>
<comment type="subcellular location">
    <subcellularLocation>
        <location evidence="1">Membrane</location>
    </subcellularLocation>
</comment>
<dbReference type="Ensembl" id="ENSPSNT00000034095.1">
    <property type="protein sequence ID" value="ENSPSNP00000030390.1"/>
    <property type="gene ID" value="ENSPSNG00000021952.1"/>
</dbReference>
<sequence length="231" mass="25374">MSLPTGASAPQLQPVASLIKHWIEGHEAITLCSTASEQNTLEQAEKALLAVVELLKDPKVAASLQKLSGKQTENAVKVKSQVKHHTKRISALTPNVISLFAVRGPLNITVELPLPFSTTVSVYHGACPSWRSTIFSCHGEKKAILSDVYVKARSWKLEVTTEPPTTGGMTVHTGQKYTVMSAKTMIQKLSRAMQEVVLSVAFLTLINDNSYTWINKTLPEHTEIKFKNLND</sequence>
<keyword evidence="6" id="KW-0066">ATP synthesis</keyword>
<dbReference type="InterPro" id="IPR000711">
    <property type="entry name" value="ATPase_OSCP/dsu"/>
</dbReference>
<accession>A0A8C9EDL2</accession>
<keyword evidence="4" id="KW-0406">Ion transport</keyword>
<dbReference type="GeneTree" id="ENSGT01000000222145"/>
<dbReference type="AlphaFoldDB" id="A0A8C9EDL2"/>
<evidence type="ECO:0000256" key="4">
    <source>
        <dbReference type="ARBA" id="ARBA00023065"/>
    </source>
</evidence>
<dbReference type="Proteomes" id="UP000694554">
    <property type="component" value="Chromosome 15"/>
</dbReference>
<evidence type="ECO:0000313" key="8">
    <source>
        <dbReference type="Proteomes" id="UP000694554"/>
    </source>
</evidence>
<evidence type="ECO:0000256" key="3">
    <source>
        <dbReference type="ARBA" id="ARBA00022781"/>
    </source>
</evidence>
<reference evidence="7" key="3">
    <citation type="submission" date="2025-09" db="UniProtKB">
        <authorList>
            <consortium name="Ensembl"/>
        </authorList>
    </citation>
    <scope>IDENTIFICATION</scope>
</reference>
<evidence type="ECO:0000256" key="5">
    <source>
        <dbReference type="ARBA" id="ARBA00023136"/>
    </source>
</evidence>
<dbReference type="PANTHER" id="PTHR11910">
    <property type="entry name" value="ATP SYNTHASE DELTA CHAIN"/>
    <property type="match status" value="1"/>
</dbReference>
<dbReference type="Pfam" id="PF00213">
    <property type="entry name" value="OSCP"/>
    <property type="match status" value="1"/>
</dbReference>
<evidence type="ECO:0000313" key="7">
    <source>
        <dbReference type="Ensembl" id="ENSPSNP00000030390.1"/>
    </source>
</evidence>
<organism evidence="7 8">
    <name type="scientific">Phocoena sinus</name>
    <name type="common">Vaquita</name>
    <dbReference type="NCBI Taxonomy" id="42100"/>
    <lineage>
        <taxon>Eukaryota</taxon>
        <taxon>Metazoa</taxon>
        <taxon>Chordata</taxon>
        <taxon>Craniata</taxon>
        <taxon>Vertebrata</taxon>
        <taxon>Euteleostomi</taxon>
        <taxon>Mammalia</taxon>
        <taxon>Eutheria</taxon>
        <taxon>Laurasiatheria</taxon>
        <taxon>Artiodactyla</taxon>
        <taxon>Whippomorpha</taxon>
        <taxon>Cetacea</taxon>
        <taxon>Odontoceti</taxon>
        <taxon>Phocoenidae</taxon>
        <taxon>Phocoena</taxon>
    </lineage>
</organism>
<keyword evidence="3" id="KW-0375">Hydrogen ion transport</keyword>